<dbReference type="Gene3D" id="3.40.109.10">
    <property type="entry name" value="NADH Oxidase"/>
    <property type="match status" value="1"/>
</dbReference>
<dbReference type="AlphaFoldDB" id="A0A0Q0BHA5"/>
<evidence type="ECO:0000256" key="1">
    <source>
        <dbReference type="ARBA" id="ARBA00008366"/>
    </source>
</evidence>
<evidence type="ECO:0000259" key="6">
    <source>
        <dbReference type="Pfam" id="PF00881"/>
    </source>
</evidence>
<dbReference type="EMBL" id="LJRM01000029">
    <property type="protein sequence ID" value="KPY89047.1"/>
    <property type="molecule type" value="Genomic_DNA"/>
</dbReference>
<evidence type="ECO:0000256" key="3">
    <source>
        <dbReference type="ARBA" id="ARBA00022643"/>
    </source>
</evidence>
<gene>
    <name evidence="7" type="ORF">ALO44_04629</name>
</gene>
<dbReference type="SUPFAM" id="SSF55469">
    <property type="entry name" value="FMN-dependent nitroreductase-like"/>
    <property type="match status" value="1"/>
</dbReference>
<dbReference type="InterPro" id="IPR016446">
    <property type="entry name" value="Flavin_OxRdtase_Frp"/>
</dbReference>
<dbReference type="PIRSF" id="PIRSF005426">
    <property type="entry name" value="Frp"/>
    <property type="match status" value="1"/>
</dbReference>
<proteinExistence type="inferred from homology"/>
<dbReference type="Pfam" id="PF00881">
    <property type="entry name" value="Nitroreductase"/>
    <property type="match status" value="1"/>
</dbReference>
<dbReference type="Proteomes" id="UP000050474">
    <property type="component" value="Unassembled WGS sequence"/>
</dbReference>
<evidence type="ECO:0000313" key="7">
    <source>
        <dbReference type="EMBL" id="KPY89047.1"/>
    </source>
</evidence>
<evidence type="ECO:0000256" key="4">
    <source>
        <dbReference type="ARBA" id="ARBA00023002"/>
    </source>
</evidence>
<keyword evidence="4 5" id="KW-0560">Oxidoreductase</keyword>
<dbReference type="InterPro" id="IPR029479">
    <property type="entry name" value="Nitroreductase"/>
</dbReference>
<dbReference type="GO" id="GO:0016491">
    <property type="term" value="F:oxidoreductase activity"/>
    <property type="evidence" value="ECO:0007669"/>
    <property type="project" value="UniProtKB-UniRule"/>
</dbReference>
<dbReference type="PANTHER" id="PTHR43425:SF2">
    <property type="entry name" value="OXYGEN-INSENSITIVE NADPH NITROREDUCTASE"/>
    <property type="match status" value="1"/>
</dbReference>
<accession>A0A0Q0BHA5</accession>
<sequence>MIASVSIWRSRMTDNAQSKLAARYGAADISPFNPWNDTIGQLLDHRSVRAFTDQPLPDGTIETLVAAAQSASTSSNLQVWSVVAVQDSDRKSRLSALAGNQAYIRQAPLFFVWLADLSRVARVAEQQEIQLEAVPYLESLLLGTIDAALAAQNAVVALESLGLGSVYIGAIRNDIEGVAKELGLPPQVYPVFGLCVGYPSAERPAPVKPRLPQGAVLHHETYSATADVEAVAAYDERLGTFYQREGMKASGWSEQVINRLRSVSSLHGREELVEELKRMGFGLR</sequence>
<evidence type="ECO:0000256" key="5">
    <source>
        <dbReference type="PIRNR" id="PIRNR005426"/>
    </source>
</evidence>
<keyword evidence="2 5" id="KW-0285">Flavoprotein</keyword>
<evidence type="ECO:0000256" key="2">
    <source>
        <dbReference type="ARBA" id="ARBA00022630"/>
    </source>
</evidence>
<keyword evidence="3 5" id="KW-0288">FMN</keyword>
<name>A0A0Q0BHA5_9PSED</name>
<dbReference type="STRING" id="129140.ALO44_04629"/>
<feature type="domain" description="Nitroreductase" evidence="6">
    <location>
        <begin position="44"/>
        <end position="198"/>
    </location>
</feature>
<dbReference type="PATRIC" id="fig|129140.3.peg.682"/>
<comment type="caution">
    <text evidence="7">The sequence shown here is derived from an EMBL/GenBank/DDBJ whole genome shotgun (WGS) entry which is preliminary data.</text>
</comment>
<evidence type="ECO:0000313" key="8">
    <source>
        <dbReference type="Proteomes" id="UP000050474"/>
    </source>
</evidence>
<protein>
    <submittedName>
        <fullName evidence="7">Nitroreductase</fullName>
    </submittedName>
</protein>
<dbReference type="InterPro" id="IPR000415">
    <property type="entry name" value="Nitroreductase-like"/>
</dbReference>
<reference evidence="7 8" key="1">
    <citation type="submission" date="2015-09" db="EMBL/GenBank/DDBJ databases">
        <title>Genome announcement of multiple Pseudomonas syringae strains.</title>
        <authorList>
            <person name="Thakur S."/>
            <person name="Wang P.W."/>
            <person name="Gong Y."/>
            <person name="Weir B.S."/>
            <person name="Guttman D.S."/>
        </authorList>
    </citation>
    <scope>NUCLEOTIDE SEQUENCE [LARGE SCALE GENOMIC DNA]</scope>
    <source>
        <strain evidence="7 8">ICMP4091</strain>
    </source>
</reference>
<comment type="similarity">
    <text evidence="1 5">Belongs to the flavin oxidoreductase frp family.</text>
</comment>
<keyword evidence="5" id="KW-0521">NADP</keyword>
<organism evidence="7 8">
    <name type="scientific">Pseudomonas syringae pv. tagetis</name>
    <dbReference type="NCBI Taxonomy" id="129140"/>
    <lineage>
        <taxon>Bacteria</taxon>
        <taxon>Pseudomonadati</taxon>
        <taxon>Pseudomonadota</taxon>
        <taxon>Gammaproteobacteria</taxon>
        <taxon>Pseudomonadales</taxon>
        <taxon>Pseudomonadaceae</taxon>
        <taxon>Pseudomonas</taxon>
    </lineage>
</organism>
<dbReference type="PANTHER" id="PTHR43425">
    <property type="entry name" value="OXYGEN-INSENSITIVE NADPH NITROREDUCTASE"/>
    <property type="match status" value="1"/>
</dbReference>
<dbReference type="CDD" id="cd02146">
    <property type="entry name" value="NfsA-like"/>
    <property type="match status" value="1"/>
</dbReference>